<dbReference type="EMBL" id="BAABBY010000007">
    <property type="protein sequence ID" value="GAA4207392.1"/>
    <property type="molecule type" value="Genomic_DNA"/>
</dbReference>
<proteinExistence type="predicted"/>
<name>A0ABP8BIQ3_9SPHI</name>
<dbReference type="RefSeq" id="WP_344852241.1">
    <property type="nucleotide sequence ID" value="NZ_BAABBY010000007.1"/>
</dbReference>
<evidence type="ECO:0000256" key="1">
    <source>
        <dbReference type="SAM" id="SignalP"/>
    </source>
</evidence>
<dbReference type="Proteomes" id="UP001501772">
    <property type="component" value="Unassembled WGS sequence"/>
</dbReference>
<keyword evidence="3" id="KW-1185">Reference proteome</keyword>
<feature type="chain" id="PRO_5047043926" description="Gliding motility-associated C-terminal domain-containing protein" evidence="1">
    <location>
        <begin position="22"/>
        <end position="1178"/>
    </location>
</feature>
<sequence length="1178" mass="126265">MRLSKLLALFAGLFFFNNIYAQTYVVTSNADSGPGTLREGLTQAAAVNRTTTFTINFNLPGSPGDNANRTIRLRSALPVVSSNVIIDGTSQAAWPALGVSGAKVILEPEYTNTTFSGLVIGQYATTLVQTTGVEIYGLYIRNFATITNLQNVNMGQGSGIVLDYRANNITIGAPGKGNVIGGNINGIVVQNSSFFSTAINTKIKIQSNLIGVIYDGITPNTNVTGISASLYDCGLDVGGDNAGEGNVIAANRINVDITRSSYSTTARFDINVINNKIGVDYTGKKDFHELPIFLSSSSLEIAGLKVNAVNTALYVRNNIIGGNRTTGVSITNSDFILTGNAIGTDAAGAVTMGNGIGIKIESGAGGTIGGATPAEANLIANNNFGVETVSSRPVKIIRNSFFCNRTFGIGKTLTILQPYIQILKKRSDYVSGRATPNSEVELFYTVNCQGICEGKTYIATVQAGSDGRWEYNGSLSGMVTATASLLNATTSPFSTAELLPNEAIVEPVTCSANGSITIPEPREGFTFSWVKIETDGSRVPKGNTQSITNLEVGTYEVTVDDGCKAFPTVFIIKDQKLTKPTILPVNPVCGQLSFTYTAEVLRGKGVLKYKWTNTATNTVVSNANPANLPEGTYFVTVSDEANCSLDSDPITVKRKPQIIITSTISPKHATCGSQNGAITGLKITDFTGKVTYKWYAGIDQTKFTPDNVISSDLDLINVEGGAYTLVASDEGQCGARSANFFIPTDNTIQISDASIRKNETCNNSNGAIGGITLTDADGYEWIGPDGITIKKGTYSAGTSLLIENLKAGSYRLWASNSKSTCPRVPRDFVITATPLPVYNFSHRESPTTCGLINGTIDLDFSSALPSRYEWKDQAGNIVLSTRTTTSISLKNLPGGVYTMYAYDVNGCPPVIIGPYTIEVTPLLTIVPKTGTPVKDGCTLQRGSVTGVEVIGGVPGYTFKWINEAGEAVQFTQDLTKVGAGTYRLEVKDKTACGYAISEPFTIVDEPFKILTPVINDLRVCYVSDIVLPVIAPEEGTYQLFEKTDDTKPFLESTAGIFKFKVAKTADYFVRRKLGSCTSEFAKVHVEVTHDNLEITNTMTPNGDGMNDVWQVRGLPDFKGTNIKVYTRGGQLVYESIGNYNKPFDGRFRDKELPAGVYYYVIDLRAECKPLGGSITLLR</sequence>
<accession>A0ABP8BIQ3</accession>
<feature type="signal peptide" evidence="1">
    <location>
        <begin position="1"/>
        <end position="21"/>
    </location>
</feature>
<keyword evidence="1" id="KW-0732">Signal</keyword>
<gene>
    <name evidence="2" type="ORF">GCM10022289_29760</name>
</gene>
<evidence type="ECO:0000313" key="3">
    <source>
        <dbReference type="Proteomes" id="UP001501772"/>
    </source>
</evidence>
<organism evidence="2 3">
    <name type="scientific">Pedobacter jeongneungensis</name>
    <dbReference type="NCBI Taxonomy" id="947309"/>
    <lineage>
        <taxon>Bacteria</taxon>
        <taxon>Pseudomonadati</taxon>
        <taxon>Bacteroidota</taxon>
        <taxon>Sphingobacteriia</taxon>
        <taxon>Sphingobacteriales</taxon>
        <taxon>Sphingobacteriaceae</taxon>
        <taxon>Pedobacter</taxon>
    </lineage>
</organism>
<evidence type="ECO:0008006" key="4">
    <source>
        <dbReference type="Google" id="ProtNLM"/>
    </source>
</evidence>
<protein>
    <recommendedName>
        <fullName evidence="4">Gliding motility-associated C-terminal domain-containing protein</fullName>
    </recommendedName>
</protein>
<comment type="caution">
    <text evidence="2">The sequence shown here is derived from an EMBL/GenBank/DDBJ whole genome shotgun (WGS) entry which is preliminary data.</text>
</comment>
<dbReference type="NCBIfam" id="TIGR04131">
    <property type="entry name" value="Bac_Flav_CTERM"/>
    <property type="match status" value="1"/>
</dbReference>
<dbReference type="Pfam" id="PF13585">
    <property type="entry name" value="CHU_C"/>
    <property type="match status" value="1"/>
</dbReference>
<reference evidence="3" key="1">
    <citation type="journal article" date="2019" name="Int. J. Syst. Evol. Microbiol.">
        <title>The Global Catalogue of Microorganisms (GCM) 10K type strain sequencing project: providing services to taxonomists for standard genome sequencing and annotation.</title>
        <authorList>
            <consortium name="The Broad Institute Genomics Platform"/>
            <consortium name="The Broad Institute Genome Sequencing Center for Infectious Disease"/>
            <person name="Wu L."/>
            <person name="Ma J."/>
        </authorList>
    </citation>
    <scope>NUCLEOTIDE SEQUENCE [LARGE SCALE GENOMIC DNA]</scope>
    <source>
        <strain evidence="3">JCM 17626</strain>
    </source>
</reference>
<dbReference type="InterPro" id="IPR026341">
    <property type="entry name" value="T9SS_type_B"/>
</dbReference>
<evidence type="ECO:0000313" key="2">
    <source>
        <dbReference type="EMBL" id="GAA4207392.1"/>
    </source>
</evidence>